<dbReference type="AlphaFoldDB" id="A0A0E9URS6"/>
<dbReference type="EMBL" id="GBXM01040060">
    <property type="protein sequence ID" value="JAH68517.1"/>
    <property type="molecule type" value="Transcribed_RNA"/>
</dbReference>
<reference evidence="1" key="1">
    <citation type="submission" date="2014-11" db="EMBL/GenBank/DDBJ databases">
        <authorList>
            <person name="Amaro Gonzalez C."/>
        </authorList>
    </citation>
    <scope>NUCLEOTIDE SEQUENCE</scope>
</reference>
<reference evidence="1" key="2">
    <citation type="journal article" date="2015" name="Fish Shellfish Immunol.">
        <title>Early steps in the European eel (Anguilla anguilla)-Vibrio vulnificus interaction in the gills: Role of the RtxA13 toxin.</title>
        <authorList>
            <person name="Callol A."/>
            <person name="Pajuelo D."/>
            <person name="Ebbesson L."/>
            <person name="Teles M."/>
            <person name="MacKenzie S."/>
            <person name="Amaro C."/>
        </authorList>
    </citation>
    <scope>NUCLEOTIDE SEQUENCE</scope>
</reference>
<organism evidence="1">
    <name type="scientific">Anguilla anguilla</name>
    <name type="common">European freshwater eel</name>
    <name type="synonym">Muraena anguilla</name>
    <dbReference type="NCBI Taxonomy" id="7936"/>
    <lineage>
        <taxon>Eukaryota</taxon>
        <taxon>Metazoa</taxon>
        <taxon>Chordata</taxon>
        <taxon>Craniata</taxon>
        <taxon>Vertebrata</taxon>
        <taxon>Euteleostomi</taxon>
        <taxon>Actinopterygii</taxon>
        <taxon>Neopterygii</taxon>
        <taxon>Teleostei</taxon>
        <taxon>Anguilliformes</taxon>
        <taxon>Anguillidae</taxon>
        <taxon>Anguilla</taxon>
    </lineage>
</organism>
<sequence length="39" mass="4352">MYTKNCCSSKLPSQCSLSFSLLVQCAVYYSYETSDTSNV</sequence>
<evidence type="ECO:0000313" key="1">
    <source>
        <dbReference type="EMBL" id="JAH68517.1"/>
    </source>
</evidence>
<name>A0A0E9URS6_ANGAN</name>
<accession>A0A0E9URS6</accession>
<proteinExistence type="predicted"/>
<protein>
    <submittedName>
        <fullName evidence="1">Uncharacterized protein</fullName>
    </submittedName>
</protein>